<feature type="region of interest" description="Disordered" evidence="2">
    <location>
        <begin position="307"/>
        <end position="368"/>
    </location>
</feature>
<dbReference type="Proteomes" id="UP000265618">
    <property type="component" value="Unassembled WGS sequence"/>
</dbReference>
<dbReference type="EMBL" id="BDIP01004598">
    <property type="protein sequence ID" value="GIQ89001.1"/>
    <property type="molecule type" value="Genomic_DNA"/>
</dbReference>
<dbReference type="Pfam" id="PF02493">
    <property type="entry name" value="MORN"/>
    <property type="match status" value="5"/>
</dbReference>
<dbReference type="InterPro" id="IPR003409">
    <property type="entry name" value="MORN"/>
</dbReference>
<proteinExistence type="predicted"/>
<name>A0A9K3D6D5_9EUKA</name>
<evidence type="ECO:0000256" key="2">
    <source>
        <dbReference type="SAM" id="MobiDB-lite"/>
    </source>
</evidence>
<dbReference type="AlphaFoldDB" id="A0A9K3D6D5"/>
<dbReference type="Gene3D" id="2.20.110.10">
    <property type="entry name" value="Histone H3 K4-specific methyltransferase SET7/9 N-terminal domain"/>
    <property type="match status" value="2"/>
</dbReference>
<dbReference type="SMART" id="SM00698">
    <property type="entry name" value="MORN"/>
    <property type="match status" value="4"/>
</dbReference>
<dbReference type="SUPFAM" id="SSF82185">
    <property type="entry name" value="Histone H3 K4-specific methyltransferase SET7/9 N-terminal domain"/>
    <property type="match status" value="2"/>
</dbReference>
<gene>
    <name evidence="3" type="ORF">KIPB_011372</name>
</gene>
<evidence type="ECO:0000313" key="3">
    <source>
        <dbReference type="EMBL" id="GIQ89001.1"/>
    </source>
</evidence>
<organism evidence="3 4">
    <name type="scientific">Kipferlia bialata</name>
    <dbReference type="NCBI Taxonomy" id="797122"/>
    <lineage>
        <taxon>Eukaryota</taxon>
        <taxon>Metamonada</taxon>
        <taxon>Carpediemonas-like organisms</taxon>
        <taxon>Kipferlia</taxon>
    </lineage>
</organism>
<evidence type="ECO:0000313" key="4">
    <source>
        <dbReference type="Proteomes" id="UP000265618"/>
    </source>
</evidence>
<feature type="non-terminal residue" evidence="3">
    <location>
        <position position="1"/>
    </location>
</feature>
<comment type="caution">
    <text evidence="3">The sequence shown here is derived from an EMBL/GenBank/DDBJ whole genome shotgun (WGS) entry which is preliminary data.</text>
</comment>
<dbReference type="OrthoDB" id="270720at2759"/>
<feature type="non-terminal residue" evidence="3">
    <location>
        <position position="368"/>
    </location>
</feature>
<protein>
    <recommendedName>
        <fullName evidence="5">MORN repeat-containing protein</fullName>
    </recommendedName>
</protein>
<sequence length="368" mass="41605">EWKFNHPHGYGHFYIDVKKTIDPRDALDSEDAAMIHRRKQEDIQRHFVGKARSFSATQDDSAWRDKQTVIVPEKIETMTSKYFLQYRGEWEGGLRHGYGCYWYSEDRAEYYEGLWANDLRHGFGIHHFRPSAPTAADIHNRSLEIERHQAETEHRLEQGKTRSEAGRTAARFGYIQFSIGCVYRGQWEADMQRGDGVLLYPNGNMYVGEFGDGLKSGLGEMFFVSQRRKLVGCWVEGNSKAGEIKAFEDGDEERVLALWAEPSSPWQGLQPASVLKRVQDMMGLQTHEEQEREKEREREAAINGFMGNIQTPKGRGPRGTTSGIVVGRPSMSTLPDRVGMGGSGAEGVETGGEEEPLAAALPFLQPEE</sequence>
<dbReference type="PANTHER" id="PTHR43215:SF14">
    <property type="entry name" value="RADIAL SPOKE HEAD 1 HOMOLOG"/>
    <property type="match status" value="1"/>
</dbReference>
<evidence type="ECO:0008006" key="5">
    <source>
        <dbReference type="Google" id="ProtNLM"/>
    </source>
</evidence>
<keyword evidence="4" id="KW-1185">Reference proteome</keyword>
<evidence type="ECO:0000256" key="1">
    <source>
        <dbReference type="ARBA" id="ARBA00022737"/>
    </source>
</evidence>
<reference evidence="3 4" key="1">
    <citation type="journal article" date="2018" name="PLoS ONE">
        <title>The draft genome of Kipferlia bialata reveals reductive genome evolution in fornicate parasites.</title>
        <authorList>
            <person name="Tanifuji G."/>
            <person name="Takabayashi S."/>
            <person name="Kume K."/>
            <person name="Takagi M."/>
            <person name="Nakayama T."/>
            <person name="Kamikawa R."/>
            <person name="Inagaki Y."/>
            <person name="Hashimoto T."/>
        </authorList>
    </citation>
    <scope>NUCLEOTIDE SEQUENCE [LARGE SCALE GENOMIC DNA]</scope>
    <source>
        <strain evidence="3">NY0173</strain>
    </source>
</reference>
<accession>A0A9K3D6D5</accession>
<keyword evidence="1" id="KW-0677">Repeat</keyword>
<dbReference type="PANTHER" id="PTHR43215">
    <property type="entry name" value="RADIAL SPOKE HEAD 1 HOMOLOG"/>
    <property type="match status" value="1"/>
</dbReference>